<gene>
    <name evidence="2" type="ORF">E6K81_07815</name>
</gene>
<feature type="signal peptide" evidence="1">
    <location>
        <begin position="1"/>
        <end position="19"/>
    </location>
</feature>
<dbReference type="EMBL" id="VBPB01000113">
    <property type="protein sequence ID" value="TMQ72287.1"/>
    <property type="molecule type" value="Genomic_DNA"/>
</dbReference>
<organism evidence="2 3">
    <name type="scientific">Eiseniibacteriota bacterium</name>
    <dbReference type="NCBI Taxonomy" id="2212470"/>
    <lineage>
        <taxon>Bacteria</taxon>
        <taxon>Candidatus Eiseniibacteriota</taxon>
    </lineage>
</organism>
<protein>
    <recommendedName>
        <fullName evidence="4">Carboxypeptidase regulatory-like domain-containing protein</fullName>
    </recommendedName>
</protein>
<sequence length="153" mass="16646">MPRVAWSLLLILLFALPLASCFDQESCSTCPAPASARIGVRLPLGSAPDSLHVWLVGGVDDERLDAGDSITIRRGGSLTYTKLLPGVYTLTASRWYLKDFVVFVKTASVQVKVEAGEYRVVTFQNDFPIVTDATIQRRAPLPLADGPSRLRVG</sequence>
<name>A0A538U8U9_UNCEI</name>
<dbReference type="AlphaFoldDB" id="A0A538U8U9"/>
<evidence type="ECO:0000256" key="1">
    <source>
        <dbReference type="SAM" id="SignalP"/>
    </source>
</evidence>
<evidence type="ECO:0000313" key="3">
    <source>
        <dbReference type="Proteomes" id="UP000319771"/>
    </source>
</evidence>
<accession>A0A538U8U9</accession>
<comment type="caution">
    <text evidence="2">The sequence shown here is derived from an EMBL/GenBank/DDBJ whole genome shotgun (WGS) entry which is preliminary data.</text>
</comment>
<proteinExistence type="predicted"/>
<reference evidence="2 3" key="1">
    <citation type="journal article" date="2019" name="Nat. Microbiol.">
        <title>Mediterranean grassland soil C-N compound turnover is dependent on rainfall and depth, and is mediated by genomically divergent microorganisms.</title>
        <authorList>
            <person name="Diamond S."/>
            <person name="Andeer P.F."/>
            <person name="Li Z."/>
            <person name="Crits-Christoph A."/>
            <person name="Burstein D."/>
            <person name="Anantharaman K."/>
            <person name="Lane K.R."/>
            <person name="Thomas B.C."/>
            <person name="Pan C."/>
            <person name="Northen T.R."/>
            <person name="Banfield J.F."/>
        </authorList>
    </citation>
    <scope>NUCLEOTIDE SEQUENCE [LARGE SCALE GENOMIC DNA]</scope>
    <source>
        <strain evidence="2">WS_11</strain>
    </source>
</reference>
<evidence type="ECO:0000313" key="2">
    <source>
        <dbReference type="EMBL" id="TMQ72287.1"/>
    </source>
</evidence>
<evidence type="ECO:0008006" key="4">
    <source>
        <dbReference type="Google" id="ProtNLM"/>
    </source>
</evidence>
<dbReference type="Proteomes" id="UP000319771">
    <property type="component" value="Unassembled WGS sequence"/>
</dbReference>
<keyword evidence="1" id="KW-0732">Signal</keyword>
<feature type="chain" id="PRO_5021800709" description="Carboxypeptidase regulatory-like domain-containing protein" evidence="1">
    <location>
        <begin position="20"/>
        <end position="153"/>
    </location>
</feature>